<dbReference type="PANTHER" id="PTHR23505:SF79">
    <property type="entry name" value="PROTEIN SPINSTER"/>
    <property type="match status" value="1"/>
</dbReference>
<feature type="transmembrane region" description="Helical" evidence="6">
    <location>
        <begin position="240"/>
        <end position="261"/>
    </location>
</feature>
<dbReference type="Gene3D" id="1.20.1250.20">
    <property type="entry name" value="MFS general substrate transporter like domains"/>
    <property type="match status" value="2"/>
</dbReference>
<keyword evidence="2" id="KW-0813">Transport</keyword>
<reference evidence="8 9" key="1">
    <citation type="submission" date="2019-04" db="EMBL/GenBank/DDBJ databases">
        <title>Taxonomy of novel Haliea sp. from mangrove soil of West Coast of India.</title>
        <authorList>
            <person name="Verma A."/>
            <person name="Kumar P."/>
            <person name="Krishnamurthi S."/>
        </authorList>
    </citation>
    <scope>NUCLEOTIDE SEQUENCE [LARGE SCALE GENOMIC DNA]</scope>
    <source>
        <strain evidence="8 9">SAOS-164</strain>
    </source>
</reference>
<feature type="transmembrane region" description="Helical" evidence="6">
    <location>
        <begin position="202"/>
        <end position="228"/>
    </location>
</feature>
<dbReference type="Pfam" id="PF07690">
    <property type="entry name" value="MFS_1"/>
    <property type="match status" value="1"/>
</dbReference>
<feature type="transmembrane region" description="Helical" evidence="6">
    <location>
        <begin position="146"/>
        <end position="166"/>
    </location>
</feature>
<evidence type="ECO:0000256" key="3">
    <source>
        <dbReference type="ARBA" id="ARBA00022692"/>
    </source>
</evidence>
<dbReference type="AlphaFoldDB" id="A0A4Z0M8T2"/>
<dbReference type="InterPro" id="IPR011701">
    <property type="entry name" value="MFS"/>
</dbReference>
<feature type="domain" description="Major facilitator superfamily (MFS) profile" evidence="7">
    <location>
        <begin position="1"/>
        <end position="393"/>
    </location>
</feature>
<organism evidence="8 9">
    <name type="scientific">Mangrovimicrobium sediminis</name>
    <dbReference type="NCBI Taxonomy" id="2562682"/>
    <lineage>
        <taxon>Bacteria</taxon>
        <taxon>Pseudomonadati</taxon>
        <taxon>Pseudomonadota</taxon>
        <taxon>Gammaproteobacteria</taxon>
        <taxon>Cellvibrionales</taxon>
        <taxon>Halieaceae</taxon>
        <taxon>Mangrovimicrobium</taxon>
    </lineage>
</organism>
<dbReference type="Proteomes" id="UP000298050">
    <property type="component" value="Unassembled WGS sequence"/>
</dbReference>
<feature type="transmembrane region" description="Helical" evidence="6">
    <location>
        <begin position="273"/>
        <end position="292"/>
    </location>
</feature>
<evidence type="ECO:0000313" key="8">
    <source>
        <dbReference type="EMBL" id="TGD76122.1"/>
    </source>
</evidence>
<evidence type="ECO:0000313" key="9">
    <source>
        <dbReference type="Proteomes" id="UP000298050"/>
    </source>
</evidence>
<protein>
    <submittedName>
        <fullName evidence="8">MFS transporter</fullName>
    </submittedName>
</protein>
<comment type="subcellular location">
    <subcellularLocation>
        <location evidence="1">Membrane</location>
        <topology evidence="1">Multi-pass membrane protein</topology>
    </subcellularLocation>
</comment>
<accession>A0A4Z0M8T2</accession>
<evidence type="ECO:0000256" key="5">
    <source>
        <dbReference type="ARBA" id="ARBA00023136"/>
    </source>
</evidence>
<dbReference type="InterPro" id="IPR036259">
    <property type="entry name" value="MFS_trans_sf"/>
</dbReference>
<dbReference type="PANTHER" id="PTHR23505">
    <property type="entry name" value="SPINSTER"/>
    <property type="match status" value="1"/>
</dbReference>
<gene>
    <name evidence="8" type="ORF">E4634_00815</name>
</gene>
<dbReference type="EMBL" id="SRLE01000001">
    <property type="protein sequence ID" value="TGD76122.1"/>
    <property type="molecule type" value="Genomic_DNA"/>
</dbReference>
<keyword evidence="4 6" id="KW-1133">Transmembrane helix</keyword>
<feature type="transmembrane region" description="Helical" evidence="6">
    <location>
        <begin position="298"/>
        <end position="321"/>
    </location>
</feature>
<feature type="transmembrane region" description="Helical" evidence="6">
    <location>
        <begin position="333"/>
        <end position="349"/>
    </location>
</feature>
<feature type="transmembrane region" description="Helical" evidence="6">
    <location>
        <begin position="27"/>
        <end position="46"/>
    </location>
</feature>
<evidence type="ECO:0000259" key="7">
    <source>
        <dbReference type="PROSITE" id="PS50850"/>
    </source>
</evidence>
<name>A0A4Z0M8T2_9GAMM</name>
<keyword evidence="9" id="KW-1185">Reference proteome</keyword>
<dbReference type="SUPFAM" id="SSF103473">
    <property type="entry name" value="MFS general substrate transporter"/>
    <property type="match status" value="1"/>
</dbReference>
<dbReference type="InterPro" id="IPR044770">
    <property type="entry name" value="MFS_spinster-like"/>
</dbReference>
<dbReference type="GO" id="GO:0022857">
    <property type="term" value="F:transmembrane transporter activity"/>
    <property type="evidence" value="ECO:0007669"/>
    <property type="project" value="InterPro"/>
</dbReference>
<comment type="caution">
    <text evidence="8">The sequence shown here is derived from an EMBL/GenBank/DDBJ whole genome shotgun (WGS) entry which is preliminary data.</text>
</comment>
<evidence type="ECO:0000256" key="6">
    <source>
        <dbReference type="SAM" id="Phobius"/>
    </source>
</evidence>
<dbReference type="PROSITE" id="PS50850">
    <property type="entry name" value="MFS"/>
    <property type="match status" value="1"/>
</dbReference>
<feature type="transmembrane region" description="Helical" evidence="6">
    <location>
        <begin position="369"/>
        <end position="390"/>
    </location>
</feature>
<feature type="transmembrane region" description="Helical" evidence="6">
    <location>
        <begin position="117"/>
        <end position="140"/>
    </location>
</feature>
<evidence type="ECO:0000256" key="2">
    <source>
        <dbReference type="ARBA" id="ARBA00022448"/>
    </source>
</evidence>
<dbReference type="GO" id="GO:0016020">
    <property type="term" value="C:membrane"/>
    <property type="evidence" value="ECO:0007669"/>
    <property type="project" value="UniProtKB-SubCell"/>
</dbReference>
<evidence type="ECO:0000256" key="1">
    <source>
        <dbReference type="ARBA" id="ARBA00004141"/>
    </source>
</evidence>
<keyword evidence="5 6" id="KW-0472">Membrane</keyword>
<proteinExistence type="predicted"/>
<keyword evidence="3 6" id="KW-0812">Transmembrane</keyword>
<dbReference type="InterPro" id="IPR020846">
    <property type="entry name" value="MFS_dom"/>
</dbReference>
<dbReference type="OrthoDB" id="6057322at2"/>
<evidence type="ECO:0000256" key="4">
    <source>
        <dbReference type="ARBA" id="ARBA00022989"/>
    </source>
</evidence>
<sequence length="398" mass="41369">MNTIDKMLIPALAEPLRIEFDLSDSQLGLLIGLVFSVAYAIASIPMGLMIDRLNRTRLLAGLLALWSVLTLVSSRAGSLTSLALCRMGVAAAESGGNPTTLSLLNDYFPRNERARAIGIFSANAAVAGVLVFSLAGLIAAQHGWRAVFVAASVPGFLLSIIVLLSLREPRRGAFDPAPAAAEDATPPGLGTVLRALGSNRTLLWVISAAVLTTMGQAGSSAFVSAFFVRIHELPLEKAGLIAGLILGPGLAIGSVTGGFIADVRGRRSAGGGCYFVGIATGLAVPLGIAAYMAPSVAVSMVCLFGFQVLGTCFYGATMATILELSPLRVRGSIITYSLLLMNLGGYGLGPQISGGFSDLYRHLGVDEPLRWGLASVIGLLLLASACYFIAARRMQGGR</sequence>